<evidence type="ECO:0000256" key="2">
    <source>
        <dbReference type="SAM" id="SignalP"/>
    </source>
</evidence>
<dbReference type="EMBL" id="JAAVJR010000002">
    <property type="protein sequence ID" value="NJW52351.1"/>
    <property type="molecule type" value="Genomic_DNA"/>
</dbReference>
<dbReference type="PROSITE" id="PS50222">
    <property type="entry name" value="EF_HAND_2"/>
    <property type="match status" value="2"/>
</dbReference>
<dbReference type="InterPro" id="IPR018247">
    <property type="entry name" value="EF_Hand_1_Ca_BS"/>
</dbReference>
<sequence>MKKSIFLSALFLMGMSLVSCKNEERETTVDEEINPTMTETETMTNDGFAEYDANSDSQWDENEFTESYQGEFSGYDADTSGDLNNEEFVAATFITTDRNRDSSITREEWDAGFRNNYGSFVSEEDYSKFDTDKSGDLSNEEWNVAFTKTTWFTKLDADQNKTVSSEEWNKANFSRWDRNGDGFLNRQEFQAYNQARMSGNNVQGMQNSSNMNSSNSQSSNTTNNLNNDGQRN</sequence>
<name>A0ABX1D0H7_9FLAO</name>
<dbReference type="RefSeq" id="WP_168137453.1">
    <property type="nucleotide sequence ID" value="NZ_JAAVJR010000002.1"/>
</dbReference>
<dbReference type="InterPro" id="IPR011992">
    <property type="entry name" value="EF-hand-dom_pair"/>
</dbReference>
<dbReference type="InterPro" id="IPR002048">
    <property type="entry name" value="EF_hand_dom"/>
</dbReference>
<reference evidence="4 5" key="1">
    <citation type="submission" date="2020-03" db="EMBL/GenBank/DDBJ databases">
        <title>Salinimicrobium sp. nov, isolated from SCS.</title>
        <authorList>
            <person name="Cao W.R."/>
        </authorList>
    </citation>
    <scope>NUCLEOTIDE SEQUENCE [LARGE SCALE GENOMIC DNA]</scope>
    <source>
        <strain evidence="5">J15B91</strain>
    </source>
</reference>
<organism evidence="4 5">
    <name type="scientific">Salinimicrobium oceani</name>
    <dbReference type="NCBI Taxonomy" id="2722702"/>
    <lineage>
        <taxon>Bacteria</taxon>
        <taxon>Pseudomonadati</taxon>
        <taxon>Bacteroidota</taxon>
        <taxon>Flavobacteriia</taxon>
        <taxon>Flavobacteriales</taxon>
        <taxon>Flavobacteriaceae</taxon>
        <taxon>Salinimicrobium</taxon>
    </lineage>
</organism>
<feature type="domain" description="EF-hand" evidence="3">
    <location>
        <begin position="84"/>
        <end position="119"/>
    </location>
</feature>
<keyword evidence="2" id="KW-0732">Signal</keyword>
<comment type="caution">
    <text evidence="4">The sequence shown here is derived from an EMBL/GenBank/DDBJ whole genome shotgun (WGS) entry which is preliminary data.</text>
</comment>
<protein>
    <recommendedName>
        <fullName evidence="3">EF-hand domain-containing protein</fullName>
    </recommendedName>
</protein>
<feature type="signal peptide" evidence="2">
    <location>
        <begin position="1"/>
        <end position="21"/>
    </location>
</feature>
<gene>
    <name evidence="4" type="ORF">HC175_05420</name>
</gene>
<keyword evidence="5" id="KW-1185">Reference proteome</keyword>
<accession>A0ABX1D0H7</accession>
<evidence type="ECO:0000313" key="4">
    <source>
        <dbReference type="EMBL" id="NJW52351.1"/>
    </source>
</evidence>
<proteinExistence type="predicted"/>
<evidence type="ECO:0000259" key="3">
    <source>
        <dbReference type="PROSITE" id="PS50222"/>
    </source>
</evidence>
<dbReference type="Proteomes" id="UP000703674">
    <property type="component" value="Unassembled WGS sequence"/>
</dbReference>
<dbReference type="Gene3D" id="1.10.238.10">
    <property type="entry name" value="EF-hand"/>
    <property type="match status" value="2"/>
</dbReference>
<dbReference type="SUPFAM" id="SSF47473">
    <property type="entry name" value="EF-hand"/>
    <property type="match status" value="2"/>
</dbReference>
<evidence type="ECO:0000313" key="5">
    <source>
        <dbReference type="Proteomes" id="UP000703674"/>
    </source>
</evidence>
<feature type="region of interest" description="Disordered" evidence="1">
    <location>
        <begin position="200"/>
        <end position="232"/>
    </location>
</feature>
<feature type="domain" description="EF-hand" evidence="3">
    <location>
        <begin position="164"/>
        <end position="199"/>
    </location>
</feature>
<dbReference type="Pfam" id="PF13202">
    <property type="entry name" value="EF-hand_5"/>
    <property type="match status" value="2"/>
</dbReference>
<evidence type="ECO:0000256" key="1">
    <source>
        <dbReference type="SAM" id="MobiDB-lite"/>
    </source>
</evidence>
<feature type="chain" id="PRO_5046443006" description="EF-hand domain-containing protein" evidence="2">
    <location>
        <begin position="22"/>
        <end position="232"/>
    </location>
</feature>
<dbReference type="PROSITE" id="PS51257">
    <property type="entry name" value="PROKAR_LIPOPROTEIN"/>
    <property type="match status" value="1"/>
</dbReference>
<dbReference type="PROSITE" id="PS00018">
    <property type="entry name" value="EF_HAND_1"/>
    <property type="match status" value="2"/>
</dbReference>